<sequence>MQALIDLIAGLVALLAASALAQFGVDLRRPADDQPEVRRVADCGERRTPPAAVAVSRPRC</sequence>
<dbReference type="RefSeq" id="WP_376834905.1">
    <property type="nucleotide sequence ID" value="NZ_JBHLSW010000003.1"/>
</dbReference>
<accession>A0ABV6R0T7</accession>
<proteinExistence type="predicted"/>
<gene>
    <name evidence="1" type="ORF">ACFFGE_05015</name>
</gene>
<reference evidence="1 2" key="1">
    <citation type="submission" date="2024-09" db="EMBL/GenBank/DDBJ databases">
        <authorList>
            <person name="Sun Q."/>
            <person name="Mori K."/>
        </authorList>
    </citation>
    <scope>NUCLEOTIDE SEQUENCE [LARGE SCALE GENOMIC DNA]</scope>
    <source>
        <strain evidence="1 2">NCAIM B.02621</strain>
    </source>
</reference>
<comment type="caution">
    <text evidence="1">The sequence shown here is derived from an EMBL/GenBank/DDBJ whole genome shotgun (WGS) entry which is preliminary data.</text>
</comment>
<organism evidence="1 2">
    <name type="scientific">Brevundimonas balnearis</name>
    <dbReference type="NCBI Taxonomy" id="1572858"/>
    <lineage>
        <taxon>Bacteria</taxon>
        <taxon>Pseudomonadati</taxon>
        <taxon>Pseudomonadota</taxon>
        <taxon>Alphaproteobacteria</taxon>
        <taxon>Caulobacterales</taxon>
        <taxon>Caulobacteraceae</taxon>
        <taxon>Brevundimonas</taxon>
    </lineage>
</organism>
<dbReference type="EMBL" id="JBHLSW010000003">
    <property type="protein sequence ID" value="MFC0633239.1"/>
    <property type="molecule type" value="Genomic_DNA"/>
</dbReference>
<evidence type="ECO:0000313" key="1">
    <source>
        <dbReference type="EMBL" id="MFC0633239.1"/>
    </source>
</evidence>
<name>A0ABV6R0T7_9CAUL</name>
<evidence type="ECO:0000313" key="2">
    <source>
        <dbReference type="Proteomes" id="UP001589906"/>
    </source>
</evidence>
<keyword evidence="2" id="KW-1185">Reference proteome</keyword>
<dbReference type="Proteomes" id="UP001589906">
    <property type="component" value="Unassembled WGS sequence"/>
</dbReference>
<protein>
    <submittedName>
        <fullName evidence="1">Uncharacterized protein</fullName>
    </submittedName>
</protein>